<dbReference type="KEGG" id="kmn:HW532_19480"/>
<dbReference type="InterPro" id="IPR036052">
    <property type="entry name" value="TrpB-like_PALP_sf"/>
</dbReference>
<evidence type="ECO:0000256" key="2">
    <source>
        <dbReference type="ARBA" id="ARBA00022898"/>
    </source>
</evidence>
<evidence type="ECO:0000313" key="5">
    <source>
        <dbReference type="EMBL" id="QPC44690.1"/>
    </source>
</evidence>
<dbReference type="SUPFAM" id="SSF53686">
    <property type="entry name" value="Tryptophan synthase beta subunit-like PLP-dependent enzymes"/>
    <property type="match status" value="1"/>
</dbReference>
<dbReference type="RefSeq" id="WP_213162059.1">
    <property type="nucleotide sequence ID" value="NZ_CP058214.1"/>
</dbReference>
<organism evidence="5 6">
    <name type="scientific">Kaustia mangrovi</name>
    <dbReference type="NCBI Taxonomy" id="2593653"/>
    <lineage>
        <taxon>Bacteria</taxon>
        <taxon>Pseudomonadati</taxon>
        <taxon>Pseudomonadota</taxon>
        <taxon>Alphaproteobacteria</taxon>
        <taxon>Hyphomicrobiales</taxon>
        <taxon>Parvibaculaceae</taxon>
        <taxon>Kaustia</taxon>
    </lineage>
</organism>
<evidence type="ECO:0000256" key="1">
    <source>
        <dbReference type="ARBA" id="ARBA00001933"/>
    </source>
</evidence>
<dbReference type="CDD" id="cd01562">
    <property type="entry name" value="Thr-dehyd"/>
    <property type="match status" value="1"/>
</dbReference>
<feature type="domain" description="Tryptophan synthase beta chain-like PALP" evidence="4">
    <location>
        <begin position="17"/>
        <end position="302"/>
    </location>
</feature>
<dbReference type="GO" id="GO:0006565">
    <property type="term" value="P:L-serine catabolic process"/>
    <property type="evidence" value="ECO:0007669"/>
    <property type="project" value="TreeGrafter"/>
</dbReference>
<proteinExistence type="predicted"/>
<keyword evidence="2" id="KW-0663">Pyridoxal phosphate</keyword>
<dbReference type="PANTHER" id="PTHR48078:SF7">
    <property type="entry name" value="BLL6502 PROTEIN"/>
    <property type="match status" value="1"/>
</dbReference>
<dbReference type="Pfam" id="PF00291">
    <property type="entry name" value="PALP"/>
    <property type="match status" value="1"/>
</dbReference>
<sequence length="405" mass="43435">MFTAEEFEEARGIVREAMLPTPQYVWPLLRDEFGAEVWVKHENHTPIGAFKVRGGLVHMRRRRERGETNGVISATRGNHGQSLPFAGAREGIPVTIVVPHGNSVEKNAAMRALGAELIEEGSDFDEAKAAAERIAGERGLDMVPSFHRELVLGVSTYARELFDAAGALDTVYVPIGLGSGICGTIAMRDMLGLATSIVGVVAEGAPGYALSFADGRVVGSDSVDTFADGIAVRVPDPDALEIVRKGADRIVTVSDDDIADAIRLYYRTTHNLAEGAGAAALAGLVKERRVMASKRVGIILSGGISTWGCSARSSRAGIDRPGPQARHLQKLRQCVYHRACEQLRLEAERKAVGGRDTPCACGRVFPGRSGFRCLRSFEEPHLGLSARARTRLCAGAPTLIREGKA</sequence>
<evidence type="ECO:0000259" key="4">
    <source>
        <dbReference type="Pfam" id="PF00291"/>
    </source>
</evidence>
<dbReference type="NCBIfam" id="NF004771">
    <property type="entry name" value="PRK06110.1"/>
    <property type="match status" value="1"/>
</dbReference>
<dbReference type="AlphaFoldDB" id="A0A7S8C785"/>
<comment type="cofactor">
    <cofactor evidence="1">
        <name>pyridoxal 5'-phosphate</name>
        <dbReference type="ChEBI" id="CHEBI:597326"/>
    </cofactor>
</comment>
<protein>
    <submittedName>
        <fullName evidence="5">Threonine dehydratase</fullName>
    </submittedName>
</protein>
<evidence type="ECO:0000256" key="3">
    <source>
        <dbReference type="ARBA" id="ARBA00023239"/>
    </source>
</evidence>
<reference evidence="5 6" key="1">
    <citation type="submission" date="2020-06" db="EMBL/GenBank/DDBJ databases">
        <title>Genome sequence of 2 isolates from Red Sea Mangroves.</title>
        <authorList>
            <person name="Sefrji F."/>
            <person name="Michoud G."/>
            <person name="Merlino G."/>
            <person name="Daffonchio D."/>
        </authorList>
    </citation>
    <scope>NUCLEOTIDE SEQUENCE [LARGE SCALE GENOMIC DNA]</scope>
    <source>
        <strain evidence="5 6">R1DC25</strain>
    </source>
</reference>
<dbReference type="InterPro" id="IPR001926">
    <property type="entry name" value="TrpB-like_PALP"/>
</dbReference>
<dbReference type="Proteomes" id="UP000593594">
    <property type="component" value="Chromosome"/>
</dbReference>
<evidence type="ECO:0000313" key="6">
    <source>
        <dbReference type="Proteomes" id="UP000593594"/>
    </source>
</evidence>
<dbReference type="PANTHER" id="PTHR48078">
    <property type="entry name" value="THREONINE DEHYDRATASE, MITOCHONDRIAL-RELATED"/>
    <property type="match status" value="1"/>
</dbReference>
<gene>
    <name evidence="5" type="ORF">HW532_19480</name>
</gene>
<dbReference type="GO" id="GO:0004794">
    <property type="term" value="F:threonine deaminase activity"/>
    <property type="evidence" value="ECO:0007669"/>
    <property type="project" value="TreeGrafter"/>
</dbReference>
<dbReference type="Gene3D" id="3.40.50.1100">
    <property type="match status" value="2"/>
</dbReference>
<name>A0A7S8C785_9HYPH</name>
<keyword evidence="6" id="KW-1185">Reference proteome</keyword>
<accession>A0A7S8C785</accession>
<dbReference type="EMBL" id="CP058214">
    <property type="protein sequence ID" value="QPC44690.1"/>
    <property type="molecule type" value="Genomic_DNA"/>
</dbReference>
<dbReference type="InterPro" id="IPR050147">
    <property type="entry name" value="Ser/Thr_Dehydratase"/>
</dbReference>
<keyword evidence="3" id="KW-0456">Lyase</keyword>
<dbReference type="GO" id="GO:0006567">
    <property type="term" value="P:L-threonine catabolic process"/>
    <property type="evidence" value="ECO:0007669"/>
    <property type="project" value="TreeGrafter"/>
</dbReference>
<dbReference type="GO" id="GO:0003941">
    <property type="term" value="F:L-serine ammonia-lyase activity"/>
    <property type="evidence" value="ECO:0007669"/>
    <property type="project" value="TreeGrafter"/>
</dbReference>
<dbReference type="GO" id="GO:0009097">
    <property type="term" value="P:isoleucine biosynthetic process"/>
    <property type="evidence" value="ECO:0007669"/>
    <property type="project" value="TreeGrafter"/>
</dbReference>